<evidence type="ECO:0000313" key="3">
    <source>
        <dbReference type="Proteomes" id="UP000276437"/>
    </source>
</evidence>
<dbReference type="PIRSF" id="PIRSF029895">
    <property type="entry name" value="SpoIV"/>
    <property type="match status" value="1"/>
</dbReference>
<gene>
    <name evidence="2" type="ORF">MAMMFC1_03490</name>
</gene>
<dbReference type="KEGG" id="mana:MAMMFC1_03490"/>
<dbReference type="OrthoDB" id="1640349at2"/>
<feature type="transmembrane region" description="Helical" evidence="1">
    <location>
        <begin position="88"/>
        <end position="109"/>
    </location>
</feature>
<protein>
    <submittedName>
        <fullName evidence="2">Putative stage IV sporulation protein YqfD</fullName>
    </submittedName>
</protein>
<keyword evidence="1" id="KW-0472">Membrane</keyword>
<dbReference type="EMBL" id="AP018449">
    <property type="protein sequence ID" value="BBB92789.1"/>
    <property type="molecule type" value="Genomic_DNA"/>
</dbReference>
<evidence type="ECO:0000313" key="2">
    <source>
        <dbReference type="EMBL" id="BBB92789.1"/>
    </source>
</evidence>
<sequence length="404" mass="45884">MIFNFRYLKGAVKIRITGRMPERFINLCLAERIFLWNITKRNDDLIAWISLDDFFAIRPLVRKSQTRVQVASSWGLPFLIKRIKQRKMMVVGGLIFILLLHVLSSYIWFIDITGLKYLSNDRIRESISKNGLKPGAMKEKIDIKQIERDILLNIPEVAWVGINFTGTRAVVEIVEKTLPKQENKAPAHIIAAKDGVITDIIVLAGQPAVKKGDTIKKGDLLIKGFPAQYMEPSLTGEKTAAIPQELIKAKGIVKARVWYEGYAEAELNKKVSRPTGNRQVAVMLKIGPNEIILKTVPNPPFAEYDTEIIHKQLPLWRNREFTVESTIKIYHEITSNLIDKSFEEARDEAQTAAMHMVQGSIPEAAQLLSRNVEVLNLAEQNIVRVKVSVETLEDITETMYLTQQ</sequence>
<dbReference type="Pfam" id="PF06898">
    <property type="entry name" value="YqfD"/>
    <property type="match status" value="1"/>
</dbReference>
<keyword evidence="3" id="KW-1185">Reference proteome</keyword>
<keyword evidence="1" id="KW-1133">Transmembrane helix</keyword>
<organism evidence="2 3">
    <name type="scientific">Methylomusa anaerophila</name>
    <dbReference type="NCBI Taxonomy" id="1930071"/>
    <lineage>
        <taxon>Bacteria</taxon>
        <taxon>Bacillati</taxon>
        <taxon>Bacillota</taxon>
        <taxon>Negativicutes</taxon>
        <taxon>Selenomonadales</taxon>
        <taxon>Sporomusaceae</taxon>
        <taxon>Methylomusa</taxon>
    </lineage>
</organism>
<dbReference type="NCBIfam" id="TIGR02876">
    <property type="entry name" value="spore_yqfD"/>
    <property type="match status" value="1"/>
</dbReference>
<reference evidence="2 3" key="1">
    <citation type="journal article" date="2018" name="Int. J. Syst. Evol. Microbiol.">
        <title>Methylomusa anaerophila gen. nov., sp. nov., an anaerobic methanol-utilizing bacterium isolated from a microbial fuel cell.</title>
        <authorList>
            <person name="Amano N."/>
            <person name="Yamamuro A."/>
            <person name="Miyahara M."/>
            <person name="Kouzuma A."/>
            <person name="Abe T."/>
            <person name="Watanabe K."/>
        </authorList>
    </citation>
    <scope>NUCLEOTIDE SEQUENCE [LARGE SCALE GENOMIC DNA]</scope>
    <source>
        <strain evidence="2 3">MMFC1</strain>
    </source>
</reference>
<dbReference type="Proteomes" id="UP000276437">
    <property type="component" value="Chromosome"/>
</dbReference>
<dbReference type="RefSeq" id="WP_126309709.1">
    <property type="nucleotide sequence ID" value="NZ_AP018449.1"/>
</dbReference>
<name>A0A348ANZ1_9FIRM</name>
<dbReference type="InterPro" id="IPR010690">
    <property type="entry name" value="YqfD"/>
</dbReference>
<evidence type="ECO:0000256" key="1">
    <source>
        <dbReference type="SAM" id="Phobius"/>
    </source>
</evidence>
<dbReference type="AlphaFoldDB" id="A0A348ANZ1"/>
<keyword evidence="1" id="KW-0812">Transmembrane</keyword>
<proteinExistence type="predicted"/>
<accession>A0A348ANZ1</accession>